<feature type="transmembrane region" description="Helical" evidence="23">
    <location>
        <begin position="1140"/>
        <end position="1159"/>
    </location>
</feature>
<dbReference type="GO" id="GO:0051996">
    <property type="term" value="F:squalene synthase [NAD(P)H] activity"/>
    <property type="evidence" value="ECO:0007669"/>
    <property type="project" value="InterPro"/>
</dbReference>
<comment type="subcellular location">
    <subcellularLocation>
        <location evidence="2">Membrane</location>
        <topology evidence="2">Multi-pass membrane protein</topology>
    </subcellularLocation>
</comment>
<feature type="domain" description="Amine oxidase" evidence="24">
    <location>
        <begin position="620"/>
        <end position="1094"/>
    </location>
</feature>
<evidence type="ECO:0000256" key="15">
    <source>
        <dbReference type="ARBA" id="ARBA00023002"/>
    </source>
</evidence>
<comment type="pathway">
    <text evidence="3">Carotenoid biosynthesis; beta-carotene biosynthesis.</text>
</comment>
<dbReference type="Pfam" id="PF01593">
    <property type="entry name" value="Amino_oxidase"/>
    <property type="match status" value="1"/>
</dbReference>
<dbReference type="GO" id="GO:0004311">
    <property type="term" value="F:geranylgeranyl diphosphate synthase activity"/>
    <property type="evidence" value="ECO:0007669"/>
    <property type="project" value="InterPro"/>
</dbReference>
<dbReference type="NCBIfam" id="TIGR02734">
    <property type="entry name" value="crtI_fam"/>
    <property type="match status" value="1"/>
</dbReference>
<organism evidence="25 26">
    <name type="scientific">Fonsecaea erecta</name>
    <dbReference type="NCBI Taxonomy" id="1367422"/>
    <lineage>
        <taxon>Eukaryota</taxon>
        <taxon>Fungi</taxon>
        <taxon>Dikarya</taxon>
        <taxon>Ascomycota</taxon>
        <taxon>Pezizomycotina</taxon>
        <taxon>Eurotiomycetes</taxon>
        <taxon>Chaetothyriomycetidae</taxon>
        <taxon>Chaetothyriales</taxon>
        <taxon>Herpotrichiellaceae</taxon>
        <taxon>Fonsecaea</taxon>
    </lineage>
</organism>
<dbReference type="CDD" id="cd00683">
    <property type="entry name" value="Trans_IPPS_HH"/>
    <property type="match status" value="1"/>
</dbReference>
<dbReference type="InterPro" id="IPR002060">
    <property type="entry name" value="Squ/phyt_synthse"/>
</dbReference>
<evidence type="ECO:0000256" key="11">
    <source>
        <dbReference type="ARBA" id="ARBA00022679"/>
    </source>
</evidence>
<evidence type="ECO:0000256" key="2">
    <source>
        <dbReference type="ARBA" id="ARBA00004141"/>
    </source>
</evidence>
<dbReference type="InterPro" id="IPR044843">
    <property type="entry name" value="Trans_IPPS_bact-type"/>
</dbReference>
<evidence type="ECO:0000256" key="10">
    <source>
        <dbReference type="ARBA" id="ARBA00018909"/>
    </source>
</evidence>
<comment type="similarity">
    <text evidence="7">In the C-terminal section; belongs to the phytoene/squalene synthase family.</text>
</comment>
<dbReference type="Gene3D" id="1.10.600.10">
    <property type="entry name" value="Farnesyl Diphosphate Synthase"/>
    <property type="match status" value="1"/>
</dbReference>
<evidence type="ECO:0000256" key="23">
    <source>
        <dbReference type="SAM" id="Phobius"/>
    </source>
</evidence>
<dbReference type="RefSeq" id="XP_018690889.1">
    <property type="nucleotide sequence ID" value="XM_018839768.1"/>
</dbReference>
<dbReference type="GO" id="GO:0045436">
    <property type="term" value="F:lycopene beta cyclase activity"/>
    <property type="evidence" value="ECO:0007669"/>
    <property type="project" value="UniProtKB-ARBA"/>
</dbReference>
<evidence type="ECO:0000256" key="4">
    <source>
        <dbReference type="ARBA" id="ARBA00005172"/>
    </source>
</evidence>
<evidence type="ECO:0000256" key="18">
    <source>
        <dbReference type="ARBA" id="ARBA00023268"/>
    </source>
</evidence>
<evidence type="ECO:0000256" key="20">
    <source>
        <dbReference type="ARBA" id="ARBA00029335"/>
    </source>
</evidence>
<dbReference type="UniPathway" id="UPA00802"/>
<dbReference type="InterPro" id="IPR002937">
    <property type="entry name" value="Amino_oxidase"/>
</dbReference>
<evidence type="ECO:0000256" key="6">
    <source>
        <dbReference type="ARBA" id="ARBA00008247"/>
    </source>
</evidence>
<feature type="transmembrane region" description="Helical" evidence="23">
    <location>
        <begin position="68"/>
        <end position="91"/>
    </location>
</feature>
<proteinExistence type="inferred from homology"/>
<name>A0A178ZCY9_9EURO</name>
<comment type="caution">
    <text evidence="25">The sequence shown here is derived from an EMBL/GenBank/DDBJ whole genome shotgun (WGS) entry which is preliminary data.</text>
</comment>
<keyword evidence="14 23" id="KW-1133">Transmembrane helix</keyword>
<evidence type="ECO:0000256" key="3">
    <source>
        <dbReference type="ARBA" id="ARBA00005089"/>
    </source>
</evidence>
<dbReference type="InterPro" id="IPR014105">
    <property type="entry name" value="Carotenoid/retinoid_OxRdtase"/>
</dbReference>
<evidence type="ECO:0000256" key="1">
    <source>
        <dbReference type="ARBA" id="ARBA00001911"/>
    </source>
</evidence>
<comment type="similarity">
    <text evidence="6">In the N-terminal section; belongs to the lycopene beta-cyclase family.</text>
</comment>
<dbReference type="SFLD" id="SFLDG01212">
    <property type="entry name" value="Phytoene_synthase_like"/>
    <property type="match status" value="1"/>
</dbReference>
<reference evidence="25 26" key="1">
    <citation type="submission" date="2016-04" db="EMBL/GenBank/DDBJ databases">
        <title>Draft genome of Fonsecaea erecta CBS 125763.</title>
        <authorList>
            <person name="Weiss V.A."/>
            <person name="Vicente V.A."/>
            <person name="Raittz R.T."/>
            <person name="Moreno L.F."/>
            <person name="De Souza E.M."/>
            <person name="Pedrosa F.O."/>
            <person name="Steffens M.B."/>
            <person name="Faoro H."/>
            <person name="Tadra-Sfeir M.Z."/>
            <person name="Najafzadeh M.J."/>
            <person name="Felipe M.S."/>
            <person name="Teixeira M."/>
            <person name="Sun J."/>
            <person name="Xi L."/>
            <person name="Gomes R."/>
            <person name="De Azevedo C.M."/>
            <person name="Salgado C.G."/>
            <person name="Da Silva M.B."/>
            <person name="Nascimento M.F."/>
            <person name="Queiroz-Telles F."/>
            <person name="Attili D.S."/>
            <person name="Gorbushina A."/>
        </authorList>
    </citation>
    <scope>NUCLEOTIDE SEQUENCE [LARGE SCALE GENOMIC DNA]</scope>
    <source>
        <strain evidence="25 26">CBS 125763</strain>
    </source>
</reference>
<evidence type="ECO:0000256" key="13">
    <source>
        <dbReference type="ARBA" id="ARBA00022746"/>
    </source>
</evidence>
<dbReference type="PROSITE" id="PS00982">
    <property type="entry name" value="PHYTOENE_DH"/>
    <property type="match status" value="1"/>
</dbReference>
<keyword evidence="12 23" id="KW-0812">Transmembrane</keyword>
<dbReference type="NCBIfam" id="TIGR03462">
    <property type="entry name" value="CarR_dom_SF"/>
    <property type="match status" value="2"/>
</dbReference>
<dbReference type="GO" id="GO:0016872">
    <property type="term" value="F:intramolecular lyase activity"/>
    <property type="evidence" value="ECO:0007669"/>
    <property type="project" value="InterPro"/>
</dbReference>
<evidence type="ECO:0000256" key="17">
    <source>
        <dbReference type="ARBA" id="ARBA00023235"/>
    </source>
</evidence>
<dbReference type="SUPFAM" id="SSF48576">
    <property type="entry name" value="Terpenoid synthases"/>
    <property type="match status" value="1"/>
</dbReference>
<evidence type="ECO:0000256" key="9">
    <source>
        <dbReference type="ARBA" id="ARBA00013293"/>
    </source>
</evidence>
<dbReference type="Pfam" id="PF00494">
    <property type="entry name" value="SQS_PSY"/>
    <property type="match status" value="1"/>
</dbReference>
<evidence type="ECO:0000256" key="22">
    <source>
        <dbReference type="RuleBase" id="RU362075"/>
    </source>
</evidence>
<keyword evidence="18" id="KW-0511">Multifunctional enzyme</keyword>
<gene>
    <name evidence="25" type="ORF">AYL99_08260</name>
</gene>
<sequence length="1160" mass="129587">MISQKFHGFQPELCTSALSHGWMLFGGLFSVFQNPNRPSPPRIDIERLIGTTGLPLTGQNSVLMYDYALVHVVYTIPLAIASSIILGPLLTRRDIYKICFLQLVAITYTIPWDSYLIRTRIWTYPQDVIIGPTLLAIPAEEVFFFSIQTYITTCLQILLSKPVLTAIYLHNEADCLDPVGKSLPSWKRAGQLVFGLGSVVPLLLREGHAEGQYMRLILLWACPVLLMLWTFAYQLLLTLPWTTTWLPIAAPTLYLWIVDTLALRRGTWSIESGTKLGIQVWPHLELEEAVFFLLTNTLVVWGATAFDNAVAILDAFPGHFPSVPGIPAPTLMLKALFLDTSKYDTARLQGLRKALPVLAKKSRSFYLASGVFAGRLRIDLVLLYAFCRVADDLIDDAPSATEASQWVQHFTDFLDIAYSPKRDEKRLQQALDVFPPEAQSILRLLPTDKLPSGPLYSLLDGFRIDQKFFDTGSTQNPPIKSFADLERYASCVAGTVGELCLNLVYYHNPDQGSSLETKQRCLDAGAQMGRALQYVNIVRDVKTDADVGRCYIPSEWLDKSAQRSAESRAEEIPHHRQRILDVAFTIYAENRDAIEALPYYARGGIRVAVESYMEIGAGAGGIASAARLAKAGFRVTVLEKNDHTGGRCSLIYQDGHRFDQGPSLLLLPDLFEEAFTDLDTSLKAEGVELLKCEPNYNVWFGDGECIELSTDIARMKKTIERWEGKEGFERYLAWMKEAHVHYEASVVHVLRKNFSTIWAMARPSFLPYLLALHPFESIWNRAARYFLTERLRRAFTFGSMYMGMSPFEAPGTYSLLQYTELAEGIWYPRGGFHGVLDALVRVGQRLGVEYRLSTPVARVNVDGYSQRATGVTLASGEVVNADIVLVNADLVYAYNELLPSSHEASKLSKKPASCSSISFYWSMDKVVPELHTHNVFLADDYQDSFDDIFKRQQIPKEPSFYVNVPSRVDPSAAPKDRDSVVVLVPCGHLLEGEADRGLNPHSAQDWQAMVAKARHAVLETIRLRTGADLESHVAHEIVNTPSTWKDRFNLDRGAILGLSHSFFNVLSFRPGTKHATIGGVYFVGASTHPGTGVPIVLAGSKITTEQILGDLGMVKPWSPGNHRRRVVSDLDKWGKRPLDLLHTLIAVFVALLLMFVLAAR</sequence>
<comment type="catalytic activity">
    <reaction evidence="20">
        <text>all-trans-lycopene = gamma-carotene</text>
        <dbReference type="Rhea" id="RHEA:32219"/>
        <dbReference type="ChEBI" id="CHEBI:15948"/>
        <dbReference type="ChEBI" id="CHEBI:27740"/>
        <dbReference type="EC" id="5.5.1.19"/>
    </reaction>
</comment>
<dbReference type="STRING" id="1367422.A0A178ZCY9"/>
<dbReference type="InterPro" id="IPR017825">
    <property type="entry name" value="Lycopene_cyclase_dom"/>
</dbReference>
<comment type="cofactor">
    <cofactor evidence="1">
        <name>NAD(+)</name>
        <dbReference type="ChEBI" id="CHEBI:57540"/>
    </cofactor>
</comment>
<evidence type="ECO:0000256" key="12">
    <source>
        <dbReference type="ARBA" id="ARBA00022692"/>
    </source>
</evidence>
<dbReference type="InterPro" id="IPR019845">
    <property type="entry name" value="Squalene/phytoene_synthase_CS"/>
</dbReference>
<keyword evidence="17" id="KW-0413">Isomerase</keyword>
<comment type="catalytic activity">
    <reaction evidence="19">
        <text>gamma-carotene = all-trans-beta-carotene</text>
        <dbReference type="Rhea" id="RHEA:32239"/>
        <dbReference type="ChEBI" id="CHEBI:17579"/>
        <dbReference type="ChEBI" id="CHEBI:27740"/>
        <dbReference type="EC" id="5.5.1.19"/>
    </reaction>
</comment>
<dbReference type="GO" id="GO:0016020">
    <property type="term" value="C:membrane"/>
    <property type="evidence" value="ECO:0007669"/>
    <property type="project" value="UniProtKB-SubCell"/>
</dbReference>
<dbReference type="Proteomes" id="UP000078343">
    <property type="component" value="Unassembled WGS sequence"/>
</dbReference>
<evidence type="ECO:0000313" key="25">
    <source>
        <dbReference type="EMBL" id="OAP57522.1"/>
    </source>
</evidence>
<keyword evidence="15 22" id="KW-0560">Oxidoreductase</keyword>
<dbReference type="InterPro" id="IPR008949">
    <property type="entry name" value="Isoprenoid_synthase_dom_sf"/>
</dbReference>
<keyword evidence="26" id="KW-1185">Reference proteome</keyword>
<keyword evidence="16 23" id="KW-0472">Membrane</keyword>
<evidence type="ECO:0000256" key="14">
    <source>
        <dbReference type="ARBA" id="ARBA00022989"/>
    </source>
</evidence>
<feature type="transmembrane region" description="Helical" evidence="23">
    <location>
        <begin position="12"/>
        <end position="32"/>
    </location>
</feature>
<evidence type="ECO:0000256" key="5">
    <source>
        <dbReference type="ARBA" id="ARBA00006046"/>
    </source>
</evidence>
<protein>
    <recommendedName>
        <fullName evidence="10">Bifunctional lycopene cyclase/phytoene synthase</fullName>
        <ecNumber evidence="8">5.5.1.19</ecNumber>
    </recommendedName>
    <alternativeName>
        <fullName evidence="9">Phytoene desaturase</fullName>
    </alternativeName>
    <alternativeName>
        <fullName evidence="21">Phytoene desaturase (3,4-didehydrolycopene-forming)</fullName>
    </alternativeName>
</protein>
<evidence type="ECO:0000313" key="26">
    <source>
        <dbReference type="Proteomes" id="UP000078343"/>
    </source>
</evidence>
<dbReference type="OrthoDB" id="7777654at2759"/>
<evidence type="ECO:0000256" key="16">
    <source>
        <dbReference type="ARBA" id="ARBA00023136"/>
    </source>
</evidence>
<accession>A0A178ZCY9</accession>
<dbReference type="SFLD" id="SFLDS00005">
    <property type="entry name" value="Isoprenoid_Synthase_Type_I"/>
    <property type="match status" value="1"/>
</dbReference>
<dbReference type="FunFam" id="3.50.50.60:FF:000171">
    <property type="entry name" value="zeta-carotene-forming phytoene desaturase"/>
    <property type="match status" value="1"/>
</dbReference>
<dbReference type="GO" id="GO:0016117">
    <property type="term" value="P:carotenoid biosynthetic process"/>
    <property type="evidence" value="ECO:0007669"/>
    <property type="project" value="UniProtKB-KW"/>
</dbReference>
<dbReference type="PANTHER" id="PTHR43734">
    <property type="entry name" value="PHYTOENE DESATURASE"/>
    <property type="match status" value="1"/>
</dbReference>
<dbReference type="GeneID" id="30012428"/>
<dbReference type="EC" id="5.5.1.19" evidence="8"/>
<comment type="pathway">
    <text evidence="4">Carotenoid biosynthesis; phytoene biosynthesis; all-trans-phytoene from geranylgeranyl diphosphate: step 1/1.</text>
</comment>
<evidence type="ECO:0000256" key="21">
    <source>
        <dbReference type="ARBA" id="ARBA00034551"/>
    </source>
</evidence>
<dbReference type="EMBL" id="LVYI01000007">
    <property type="protein sequence ID" value="OAP57522.1"/>
    <property type="molecule type" value="Genomic_DNA"/>
</dbReference>
<dbReference type="InterPro" id="IPR008150">
    <property type="entry name" value="Phytoene_DH_bac_CS"/>
</dbReference>
<dbReference type="UniPathway" id="UPA00799">
    <property type="reaction ID" value="UER00773"/>
</dbReference>
<dbReference type="PROSITE" id="PS01045">
    <property type="entry name" value="SQUALEN_PHYTOEN_SYN_2"/>
    <property type="match status" value="1"/>
</dbReference>
<feature type="transmembrane region" description="Helical" evidence="23">
    <location>
        <begin position="216"/>
        <end position="239"/>
    </location>
</feature>
<dbReference type="SUPFAM" id="SSF51905">
    <property type="entry name" value="FAD/NAD(P)-binding domain"/>
    <property type="match status" value="1"/>
</dbReference>
<dbReference type="InterPro" id="IPR033904">
    <property type="entry name" value="Trans_IPPS_HH"/>
</dbReference>
<evidence type="ECO:0000256" key="19">
    <source>
        <dbReference type="ARBA" id="ARBA00029313"/>
    </source>
</evidence>
<evidence type="ECO:0000256" key="7">
    <source>
        <dbReference type="ARBA" id="ARBA00008406"/>
    </source>
</evidence>
<keyword evidence="13 22" id="KW-0125">Carotenoid biosynthesis</keyword>
<dbReference type="GO" id="GO:0016166">
    <property type="term" value="F:phytoene dehydrogenase activity"/>
    <property type="evidence" value="ECO:0007669"/>
    <property type="project" value="UniProtKB-ARBA"/>
</dbReference>
<evidence type="ECO:0000256" key="8">
    <source>
        <dbReference type="ARBA" id="ARBA00012242"/>
    </source>
</evidence>
<dbReference type="PROSITE" id="PS01044">
    <property type="entry name" value="SQUALEN_PHYTOEN_SYN_1"/>
    <property type="match status" value="1"/>
</dbReference>
<dbReference type="PANTHER" id="PTHR43734:SF1">
    <property type="entry name" value="PHYTOENE DESATURASE"/>
    <property type="match status" value="1"/>
</dbReference>
<evidence type="ECO:0000259" key="24">
    <source>
        <dbReference type="Pfam" id="PF01593"/>
    </source>
</evidence>
<dbReference type="Gene3D" id="3.50.50.60">
    <property type="entry name" value="FAD/NAD(P)-binding domain"/>
    <property type="match status" value="2"/>
</dbReference>
<dbReference type="SFLD" id="SFLDG01018">
    <property type="entry name" value="Squalene/Phytoene_Synthase_Lik"/>
    <property type="match status" value="1"/>
</dbReference>
<keyword evidence="11" id="KW-0808">Transferase</keyword>
<comment type="similarity">
    <text evidence="5 22">Belongs to the carotenoid/retinoid oxidoreductase family.</text>
</comment>
<dbReference type="InterPro" id="IPR036188">
    <property type="entry name" value="FAD/NAD-bd_sf"/>
</dbReference>
<dbReference type="AlphaFoldDB" id="A0A178ZCY9"/>